<dbReference type="InterPro" id="IPR002398">
    <property type="entry name" value="Pept_C14"/>
</dbReference>
<dbReference type="CDD" id="cd03801">
    <property type="entry name" value="GT4_PimA-like"/>
    <property type="match status" value="1"/>
</dbReference>
<dbReference type="PANTHER" id="PTHR10454">
    <property type="entry name" value="CASPASE"/>
    <property type="match status" value="1"/>
</dbReference>
<organism evidence="1 2">
    <name type="scientific">Branchiostoma belcheri</name>
    <name type="common">Amphioxus</name>
    <dbReference type="NCBI Taxonomy" id="7741"/>
    <lineage>
        <taxon>Eukaryota</taxon>
        <taxon>Metazoa</taxon>
        <taxon>Chordata</taxon>
        <taxon>Cephalochordata</taxon>
        <taxon>Leptocardii</taxon>
        <taxon>Amphioxiformes</taxon>
        <taxon>Branchiostomatidae</taxon>
        <taxon>Branchiostoma</taxon>
    </lineage>
</organism>
<evidence type="ECO:0000313" key="1">
    <source>
        <dbReference type="Proteomes" id="UP000515135"/>
    </source>
</evidence>
<dbReference type="Gene3D" id="3.40.50.2000">
    <property type="entry name" value="Glycogen Phosphorylase B"/>
    <property type="match status" value="1"/>
</dbReference>
<gene>
    <name evidence="2" type="primary">LOC109481274</name>
</gene>
<dbReference type="KEGG" id="bbel:109481274"/>
<dbReference type="GO" id="GO:0004197">
    <property type="term" value="F:cysteine-type endopeptidase activity"/>
    <property type="evidence" value="ECO:0007669"/>
    <property type="project" value="InterPro"/>
</dbReference>
<dbReference type="GeneID" id="109481274"/>
<dbReference type="GO" id="GO:0005737">
    <property type="term" value="C:cytoplasm"/>
    <property type="evidence" value="ECO:0007669"/>
    <property type="project" value="TreeGrafter"/>
</dbReference>
<accession>A0A6P5A7Q9</accession>
<reference evidence="2" key="1">
    <citation type="submission" date="2025-08" db="UniProtKB">
        <authorList>
            <consortium name="RefSeq"/>
        </authorList>
    </citation>
    <scope>IDENTIFICATION</scope>
    <source>
        <tissue evidence="2">Gonad</tissue>
    </source>
</reference>
<dbReference type="AlphaFoldDB" id="A0A6P5A7Q9"/>
<protein>
    <submittedName>
        <fullName evidence="2">Uncharacterized protein LOC109481274</fullName>
    </submittedName>
</protein>
<dbReference type="OrthoDB" id="5978302at2759"/>
<dbReference type="Proteomes" id="UP000515135">
    <property type="component" value="Unplaced"/>
</dbReference>
<dbReference type="GO" id="GO:0006915">
    <property type="term" value="P:apoptotic process"/>
    <property type="evidence" value="ECO:0007669"/>
    <property type="project" value="TreeGrafter"/>
</dbReference>
<dbReference type="GO" id="GO:0006508">
    <property type="term" value="P:proteolysis"/>
    <property type="evidence" value="ECO:0007669"/>
    <property type="project" value="InterPro"/>
</dbReference>
<dbReference type="GO" id="GO:0043525">
    <property type="term" value="P:positive regulation of neuron apoptotic process"/>
    <property type="evidence" value="ECO:0007669"/>
    <property type="project" value="TreeGrafter"/>
</dbReference>
<dbReference type="Pfam" id="PF20706">
    <property type="entry name" value="GT4-conflict"/>
    <property type="match status" value="1"/>
</dbReference>
<dbReference type="SUPFAM" id="SSF53756">
    <property type="entry name" value="UDP-Glycosyltransferase/glycogen phosphorylase"/>
    <property type="match status" value="1"/>
</dbReference>
<keyword evidence="1" id="KW-1185">Reference proteome</keyword>
<dbReference type="RefSeq" id="XP_019639367.1">
    <property type="nucleotide sequence ID" value="XM_019783808.1"/>
</dbReference>
<evidence type="ECO:0000313" key="2">
    <source>
        <dbReference type="RefSeq" id="XP_019639367.1"/>
    </source>
</evidence>
<name>A0A6P5A7Q9_BRABE</name>
<sequence length="465" mass="52495">MDAEERVIVLINDEYGTSKGGISTINCYAGQTLGLTGKAVVYATVLQLDVPEEDQKAADRDNVKLIKPYRKKGDLREPSLDWLTFDYNSRYPKSKKPQHEYLNSLNPESELPPHIDVIIGHADITDTAARNIHNDYYKDEADLIMFTHVIPEDTEYYKGGRKAMNAGKKENDMLMKVDNAKATFSVGERIYNHFSTKYKGDRKFKQNHHIFLPKPSKIFLDAHVSPGGEEMVVLSIGRVRKVEKLKGHDLVGQSMRDVVKKIKNVRLCVRGISEDDWETSERILKHALNSPDLVPTLLPYGTQEEIRSDMMRAHLVLMPSRSEPFGLVGLEAIAAGIPVLISDKTGLADMINKLVDGKKLPQGLRNRIVETSVQDSDMTKNASRWALKIRETLNDPETAFSQAKKFKDELRKSKYWEDSERRFLQACGITVTASHLNEGNNATLTYSLSSCDLRLEDVGHHGIQQ</sequence>
<dbReference type="PANTHER" id="PTHR10454:SF248">
    <property type="entry name" value="CASPASE-8-LIKE"/>
    <property type="match status" value="1"/>
</dbReference>
<proteinExistence type="predicted"/>